<keyword evidence="2" id="KW-0808">Transferase</keyword>
<dbReference type="CDD" id="cd23245">
    <property type="entry name" value="Betaflexiviridae_RdRp"/>
    <property type="match status" value="1"/>
</dbReference>
<dbReference type="InterPro" id="IPR027417">
    <property type="entry name" value="P-loop_NTPase"/>
</dbReference>
<proteinExistence type="predicted"/>
<feature type="domain" description="Fe2OG dioxygenase" evidence="11">
    <location>
        <begin position="1015"/>
        <end position="1116"/>
    </location>
</feature>
<dbReference type="InterPro" id="IPR027351">
    <property type="entry name" value="(+)RNA_virus_helicase_core_dom"/>
</dbReference>
<keyword evidence="4" id="KW-0547">Nucleotide-binding</keyword>
<keyword evidence="3" id="KW-0548">Nucleotidyltransferase</keyword>
<evidence type="ECO:0000256" key="6">
    <source>
        <dbReference type="ARBA" id="ARBA00022806"/>
    </source>
</evidence>
<evidence type="ECO:0000256" key="1">
    <source>
        <dbReference type="ARBA" id="ARBA00022484"/>
    </source>
</evidence>
<dbReference type="GO" id="GO:0016787">
    <property type="term" value="F:hydrolase activity"/>
    <property type="evidence" value="ECO:0007669"/>
    <property type="project" value="UniProtKB-KW"/>
</dbReference>
<dbReference type="GO" id="GO:0003724">
    <property type="term" value="F:RNA helicase activity"/>
    <property type="evidence" value="ECO:0007669"/>
    <property type="project" value="UniProtKB-EC"/>
</dbReference>
<keyword evidence="1" id="KW-0696">RNA-directed RNA polymerase</keyword>
<reference evidence="13" key="2">
    <citation type="submission" date="2018-02" db="EMBL/GenBank/DDBJ databases">
        <authorList>
            <person name="Anderson D."/>
            <person name="Durr P."/>
        </authorList>
    </citation>
    <scope>NUCLEOTIDE SEQUENCE</scope>
    <source>
        <strain evidence="13">WA1-10</strain>
    </source>
</reference>
<dbReference type="Pfam" id="PF01443">
    <property type="entry name" value="Viral_helicase1"/>
    <property type="match status" value="1"/>
</dbReference>
<dbReference type="SUPFAM" id="SSF51197">
    <property type="entry name" value="Clavaminate synthase-like"/>
    <property type="match status" value="1"/>
</dbReference>
<evidence type="ECO:0000256" key="5">
    <source>
        <dbReference type="ARBA" id="ARBA00022801"/>
    </source>
</evidence>
<dbReference type="GO" id="GO:0039694">
    <property type="term" value="P:viral RNA genome replication"/>
    <property type="evidence" value="ECO:0007669"/>
    <property type="project" value="InterPro"/>
</dbReference>
<feature type="domain" description="Alphavirus-like MT" evidence="12">
    <location>
        <begin position="1"/>
        <end position="160"/>
    </location>
</feature>
<evidence type="ECO:0000259" key="10">
    <source>
        <dbReference type="PROSITE" id="PS50507"/>
    </source>
</evidence>
<evidence type="ECO:0000256" key="4">
    <source>
        <dbReference type="ARBA" id="ARBA00022741"/>
    </source>
</evidence>
<dbReference type="InterPro" id="IPR043502">
    <property type="entry name" value="DNA/RNA_pol_sf"/>
</dbReference>
<evidence type="ECO:0000313" key="13">
    <source>
        <dbReference type="EMBL" id="AWK77908.1"/>
    </source>
</evidence>
<reference evidence="13" key="1">
    <citation type="journal article" date="2018" name="J. Gen. Virol.">
        <title>Metagenomic analysis of Varroa-free Australian honey bees (Apis mellifera) shows a diverse Picornavirales virome.</title>
        <authorList>
            <person name="Roberts J.M."/>
            <person name="Anderson D.L."/>
            <person name="Durr P.A."/>
        </authorList>
    </citation>
    <scope>NUCLEOTIDE SEQUENCE</scope>
    <source>
        <strain evidence="13">WA1-10</strain>
    </source>
</reference>
<dbReference type="Pfam" id="PF01660">
    <property type="entry name" value="Vmethyltransf"/>
    <property type="match status" value="1"/>
</dbReference>
<feature type="domain" description="RdRp catalytic" evidence="10">
    <location>
        <begin position="1972"/>
        <end position="2079"/>
    </location>
</feature>
<evidence type="ECO:0000256" key="7">
    <source>
        <dbReference type="ARBA" id="ARBA00022840"/>
    </source>
</evidence>
<dbReference type="PROSITE" id="PS51743">
    <property type="entry name" value="ALPHAVIRUS_MT"/>
    <property type="match status" value="1"/>
</dbReference>
<dbReference type="GO" id="GO:0003723">
    <property type="term" value="F:RNA binding"/>
    <property type="evidence" value="ECO:0007669"/>
    <property type="project" value="InterPro"/>
</dbReference>
<dbReference type="GO" id="GO:0006351">
    <property type="term" value="P:DNA-templated transcription"/>
    <property type="evidence" value="ECO:0007669"/>
    <property type="project" value="InterPro"/>
</dbReference>
<dbReference type="InterPro" id="IPR005123">
    <property type="entry name" value="Oxoglu/Fe-dep_dioxygenase_dom"/>
</dbReference>
<dbReference type="InterPro" id="IPR027450">
    <property type="entry name" value="AlkB-like"/>
</dbReference>
<dbReference type="PROSITE" id="PS51471">
    <property type="entry name" value="FE2OG_OXY"/>
    <property type="match status" value="1"/>
</dbReference>
<evidence type="ECO:0000256" key="3">
    <source>
        <dbReference type="ARBA" id="ARBA00022695"/>
    </source>
</evidence>
<keyword evidence="7" id="KW-0067">ATP-binding</keyword>
<dbReference type="GO" id="GO:0005524">
    <property type="term" value="F:ATP binding"/>
    <property type="evidence" value="ECO:0007669"/>
    <property type="project" value="UniProtKB-KW"/>
</dbReference>
<dbReference type="InterPro" id="IPR001788">
    <property type="entry name" value="RNA-dep_RNA_pol_alsuvir"/>
</dbReference>
<dbReference type="GO" id="GO:0006396">
    <property type="term" value="P:RNA processing"/>
    <property type="evidence" value="ECO:0007669"/>
    <property type="project" value="InterPro"/>
</dbReference>
<name>A0A2U8JQE1_9VIRU</name>
<dbReference type="Pfam" id="PF00978">
    <property type="entry name" value="RdRP_2"/>
    <property type="match status" value="1"/>
</dbReference>
<protein>
    <submittedName>
        <fullName evidence="13">Nonstructural polyprotein</fullName>
    </submittedName>
</protein>
<accession>A0A2U8JQE1</accession>
<dbReference type="EMBL" id="MG995739">
    <property type="protein sequence ID" value="AWK77908.1"/>
    <property type="molecule type" value="Genomic_RNA"/>
</dbReference>
<evidence type="ECO:0000256" key="2">
    <source>
        <dbReference type="ARBA" id="ARBA00022679"/>
    </source>
</evidence>
<dbReference type="SUPFAM" id="SSF56672">
    <property type="entry name" value="DNA/RNA polymerases"/>
    <property type="match status" value="1"/>
</dbReference>
<dbReference type="Gene3D" id="3.40.50.300">
    <property type="entry name" value="P-loop containing nucleotide triphosphate hydrolases"/>
    <property type="match status" value="1"/>
</dbReference>
<dbReference type="Pfam" id="PF13532">
    <property type="entry name" value="2OG-FeII_Oxy_2"/>
    <property type="match status" value="1"/>
</dbReference>
<dbReference type="SUPFAM" id="SSF52540">
    <property type="entry name" value="P-loop containing nucleoside triphosphate hydrolases"/>
    <property type="match status" value="1"/>
</dbReference>
<dbReference type="GO" id="GO:0016556">
    <property type="term" value="P:mRNA modification"/>
    <property type="evidence" value="ECO:0007669"/>
    <property type="project" value="InterPro"/>
</dbReference>
<dbReference type="GO" id="GO:0008174">
    <property type="term" value="F:mRNA methyltransferase activity"/>
    <property type="evidence" value="ECO:0007669"/>
    <property type="project" value="UniProtKB-UniRule"/>
</dbReference>
<keyword evidence="5" id="KW-0378">Hydrolase</keyword>
<evidence type="ECO:0000256" key="8">
    <source>
        <dbReference type="ARBA" id="ARBA00022953"/>
    </source>
</evidence>
<dbReference type="InterPro" id="IPR007094">
    <property type="entry name" value="RNA-dir_pol_PSvirus"/>
</dbReference>
<dbReference type="InterPro" id="IPR037151">
    <property type="entry name" value="AlkB-like_sf"/>
</dbReference>
<comment type="catalytic activity">
    <reaction evidence="9">
        <text>ATP + H2O = ADP + phosphate + H(+)</text>
        <dbReference type="Rhea" id="RHEA:13065"/>
        <dbReference type="ChEBI" id="CHEBI:15377"/>
        <dbReference type="ChEBI" id="CHEBI:15378"/>
        <dbReference type="ChEBI" id="CHEBI:30616"/>
        <dbReference type="ChEBI" id="CHEBI:43474"/>
        <dbReference type="ChEBI" id="CHEBI:456216"/>
        <dbReference type="EC" id="3.6.4.13"/>
    </reaction>
</comment>
<keyword evidence="6" id="KW-0347">Helicase</keyword>
<organism evidence="13">
    <name type="scientific">Perth betaflexivirus 1</name>
    <dbReference type="NCBI Taxonomy" id="2201306"/>
    <lineage>
        <taxon>Viruses</taxon>
        <taxon>Riboviria</taxon>
        <taxon>Orthornavirae</taxon>
        <taxon>Kitrinoviricota</taxon>
        <taxon>Alsuviricetes</taxon>
        <taxon>Tymovirales</taxon>
        <taxon>Betaflexiviridae</taxon>
    </lineage>
</organism>
<dbReference type="Gene3D" id="2.60.120.590">
    <property type="entry name" value="Alpha-ketoglutarate-dependent dioxygenase AlkB-like"/>
    <property type="match status" value="1"/>
</dbReference>
<dbReference type="PROSITE" id="PS50507">
    <property type="entry name" value="RDRP_SSRNA_POS"/>
    <property type="match status" value="1"/>
</dbReference>
<dbReference type="GO" id="GO:0003968">
    <property type="term" value="F:RNA-directed RNA polymerase activity"/>
    <property type="evidence" value="ECO:0007669"/>
    <property type="project" value="UniProtKB-KW"/>
</dbReference>
<dbReference type="InterPro" id="IPR002588">
    <property type="entry name" value="Alphavirus-like_MT_dom"/>
</dbReference>
<sequence length="2194" mass="252521">MGSSKWMFSSIKENKIEIMCKVNCCEPQNYDFINRVLCAKDFGRYNIEPDEANPKKMTFFSGTNQRKFSRNYLEALHSKNIFIHDEVHHWSHEDFFYFMRRVRPKRMVFTVVYPPELLQGYSRSQNPDFYTYEVLGDEFTFNPDGVTSECYHQRLNMNWLFKASHFNVDGLYYTCKMVKSMFAHHMFEVVPGEHFTDHTRTFSHFDTINLSVIEKRRFTVKSHYPIRLDFISKIYTYLKCLKKPDKQSGLAKLRQLMDQEQDLETALFFEPLIEAMIDTDNSVKMFGHSLMTKAKMWMTCNLPSFLAKLMPGWSACNFFNFLVSCKTLQVKVKTCVVSSSFVDRLSFDSVDTFDDIDDEFLNLISESGHFDTNWFTKKDNMVLMPNGSKFYRSSIDPFLLQTSYWRNFNEPTNSDIKEKFVVLVSRFRMQMHISFYLRIISNRVSTCCSNGEKGNKNRENETVKRLTYWDDNFVQNAKHKIISSVSFSHVFGLLRKGQHLFNGGQLFDNSKVLQICDISSDRVVKKDVVIRFVGKGSEILDPFFDETWVLKEKMEAIVNGEEFSCPAQLFEEYDSIFSMMLNDYEINSTSINEKYGTILDWIPKCIRNVLNGVEDVDGQILKLLLSLDIEGCSIIDFEKKAKFRKKTIVMSKRIDEAMMPIRGALRPCDKFISTWVDGDNFTKYAVNEIISITNVDEVEVDDNISLTNYELSDSNDLVNSLSPSTKSLTKTNDVVKEISSGDNGKLIKETIFNPKGDGNCFYSCWLEWRRSGRTEIECSEKIPKLRNSIAEVYLNESLESECNRVSISGEWAIEEDINILINLTGLAIPFAYLPDCVSDKINLLVKRPIGAEDEQEPQFKEGDVIFNLYENHFTLVRYNAKTNVGVKQIGVEYGDHSLFKEEKGVEGLNPVDYLNKEEAFPVDMIRVCPNVSNNDWIDIESLVNGFFSAQLPRASLLGTNTSDRVRSNKVRGREIIFLTKDPKIDYWHNDLVYHNNCLPGTFNVLINLLSIKKFEFNAVLIQKYDTNATVGFHSDDENCYDENCIVQVNLFGHANFSIKKRNDKGHGFSRFDGESININMGPRSMYRFKESFQRDYLHKVKSLSCGRVSLTFRKHVHRMDGSPLLNVNPTERHVKSDNGLAIDLDKNTCLVRSVSKLIGVTYDKLKTELITVNPSYWVSWFKVGCGATFIDCHMLSEDIGICLVIEEKVESNALGCIKLTKFGSGDEFKLSFNGNHFKPIIENNGNGDLLNSTLDHNKSLVVRGNLANRVNSEEKNKNPINSFVEQLPHSTVIAYKPSSERAAKLRKAFLDGTVGIKTSKLFDDGDKLLSFLDERAEDVSEGHVEANQSFDLSLISGFAGSGKSRSLQGLIQRGLVNVMVIVPRVSLCEDWKEKTRELNGPIFNRGNKSRKKRKRVKILTYEMALRVNTIGLDMVVVDEMTQFPNGYLDLLLMKIRSEHKVGLGKEPRVLILFCPLQSRDYQRAAKNVIDNVSCIDRVLNGKEIRYLSKSYRLSKKFFCGVLPIDCLGCDAVESDMPEHFDQPTRIYENMTNLRVKGLNTGFNDVILASSLEEVQMYSSISQCLTFGMSQGLTFNRACIVISEFSLLNDPKDWVVALTRSRFGVDFLVEIEGGLNKFMERTRGLMQHKIICSILGSRSPCSKIGSIGSWCKLSKEHMYNHINCKILDVSEKIGGSDEVDRELRTDGDLFLRTKIFLGQRICEANIETDEFELDEANPKTHICVNVSHGQFVHVSDLIREKELREHRIKDMVTDQFTDNYNKVGPLTKQIYPGPMRFEAIYPRHKTDDDATFWMAVHKRLKFSEPHVELRKTLDSQVHGRLLCNFLVEKLRLDNRWDQQLFEESRNDFEEKKLSKSCATISNNSSRSDVDWSENSVFLFIKNQLCTKFEKQYVDAKAGQTISCFAHSVLCKFAPWCRYMEKKFRGSLPDNYYIHSNKNFDQLNEWVKGREVPSECVESDYEAFDASQDHIVLAVELELMRFYGLPRDIISDYLELKTNLKCKLGNLSILRFSGEFGTFFFNTMVNILYTLLRYDVKPGTSIAFAGDDMCILGSPRETERYSKMLSVLSLKAKVNRVENPMFCGWLLSRHGIVKEPELIFNRFMVSLERGTFRDCIENYAIEASYAYNLSEKLFDVLKSEKQVEVHQEVIRIIITNLHLVKNKVREKFIERFDGCK</sequence>
<evidence type="ECO:0000259" key="12">
    <source>
        <dbReference type="PROSITE" id="PS51743"/>
    </source>
</evidence>
<keyword evidence="8" id="KW-0693">Viral RNA replication</keyword>
<evidence type="ECO:0000259" key="11">
    <source>
        <dbReference type="PROSITE" id="PS51471"/>
    </source>
</evidence>
<evidence type="ECO:0000256" key="9">
    <source>
        <dbReference type="ARBA" id="ARBA00047984"/>
    </source>
</evidence>